<dbReference type="EMBL" id="SEKV01000892">
    <property type="protein sequence ID" value="TFY52961.1"/>
    <property type="molecule type" value="Genomic_DNA"/>
</dbReference>
<gene>
    <name evidence="1" type="ORF">EVJ58_g9716</name>
</gene>
<proteinExistence type="predicted"/>
<evidence type="ECO:0000313" key="2">
    <source>
        <dbReference type="Proteomes" id="UP000298390"/>
    </source>
</evidence>
<dbReference type="Proteomes" id="UP000298390">
    <property type="component" value="Unassembled WGS sequence"/>
</dbReference>
<dbReference type="AlphaFoldDB" id="A0A4Y9XUY3"/>
<comment type="caution">
    <text evidence="1">The sequence shown here is derived from an EMBL/GenBank/DDBJ whole genome shotgun (WGS) entry which is preliminary data.</text>
</comment>
<reference evidence="1 2" key="1">
    <citation type="submission" date="2019-01" db="EMBL/GenBank/DDBJ databases">
        <title>Genome sequencing of the rare red list fungi Fomitopsis rosea.</title>
        <authorList>
            <person name="Buettner E."/>
            <person name="Kellner H."/>
        </authorList>
    </citation>
    <scope>NUCLEOTIDE SEQUENCE [LARGE SCALE GENOMIC DNA]</scope>
    <source>
        <strain evidence="1 2">DSM 105464</strain>
    </source>
</reference>
<organism evidence="1 2">
    <name type="scientific">Rhodofomes roseus</name>
    <dbReference type="NCBI Taxonomy" id="34475"/>
    <lineage>
        <taxon>Eukaryota</taxon>
        <taxon>Fungi</taxon>
        <taxon>Dikarya</taxon>
        <taxon>Basidiomycota</taxon>
        <taxon>Agaricomycotina</taxon>
        <taxon>Agaricomycetes</taxon>
        <taxon>Polyporales</taxon>
        <taxon>Rhodofomes</taxon>
    </lineage>
</organism>
<evidence type="ECO:0000313" key="1">
    <source>
        <dbReference type="EMBL" id="TFY52961.1"/>
    </source>
</evidence>
<accession>A0A4Y9XUY3</accession>
<name>A0A4Y9XUY3_9APHY</name>
<sequence length="55" mass="6439">MSFIHIPAFCDDNDNPYEFEVDDEEVLDFSKRIANIANKFWGDLEREGRRASLDS</sequence>
<protein>
    <submittedName>
        <fullName evidence="1">Uncharacterized protein</fullName>
    </submittedName>
</protein>